<comment type="caution">
    <text evidence="1">The sequence shown here is derived from an EMBL/GenBank/DDBJ whole genome shotgun (WGS) entry which is preliminary data.</text>
</comment>
<evidence type="ECO:0000313" key="2">
    <source>
        <dbReference type="Proteomes" id="UP000545507"/>
    </source>
</evidence>
<proteinExistence type="predicted"/>
<reference evidence="1 2" key="1">
    <citation type="submission" date="2019-09" db="EMBL/GenBank/DDBJ databases">
        <title>Hydrogenophaga aromatica sp. nov., isolated from a para-xylene-degrading enrichment culture.</title>
        <authorList>
            <person name="Tancsics A."/>
            <person name="Banerjee S."/>
        </authorList>
    </citation>
    <scope>NUCLEOTIDE SEQUENCE [LARGE SCALE GENOMIC DNA]</scope>
    <source>
        <strain evidence="1 2">D2P1</strain>
    </source>
</reference>
<sequence length="209" mass="23162">MNLASLLSIPPLSKIQVSSKAVIRDASAFGAPMVLPFWYFQCEWECLLELRSPGGYMARVSPLDVCDVVLADPLIVDAMPRVRFLQRLSLSPQERLSSHGAHLYEPAHVMWVAKDKWGRVDAVHVRFVDGAFNDVPGPIACGVSDESRAFLNTVAKRDRLPVVKCRDRASSCSLSRERPEYRKARQDFSTLVRSSVNVIQPSAAGHVSA</sequence>
<dbReference type="RefSeq" id="WP_177135967.1">
    <property type="nucleotide sequence ID" value="NZ_VYGV01000011.1"/>
</dbReference>
<accession>A0A7Y8GXM4</accession>
<dbReference type="EMBL" id="VYGV01000011">
    <property type="protein sequence ID" value="NWF46059.1"/>
    <property type="molecule type" value="Genomic_DNA"/>
</dbReference>
<dbReference type="Proteomes" id="UP000545507">
    <property type="component" value="Unassembled WGS sequence"/>
</dbReference>
<dbReference type="AlphaFoldDB" id="A0A7Y8GXM4"/>
<keyword evidence="2" id="KW-1185">Reference proteome</keyword>
<gene>
    <name evidence="1" type="ORF">F3K02_12470</name>
</gene>
<name>A0A7Y8GXM4_9BURK</name>
<organism evidence="1 2">
    <name type="scientific">Hydrogenophaga aromaticivorans</name>
    <dbReference type="NCBI Taxonomy" id="2610898"/>
    <lineage>
        <taxon>Bacteria</taxon>
        <taxon>Pseudomonadati</taxon>
        <taxon>Pseudomonadota</taxon>
        <taxon>Betaproteobacteria</taxon>
        <taxon>Burkholderiales</taxon>
        <taxon>Comamonadaceae</taxon>
        <taxon>Hydrogenophaga</taxon>
    </lineage>
</organism>
<evidence type="ECO:0000313" key="1">
    <source>
        <dbReference type="EMBL" id="NWF46059.1"/>
    </source>
</evidence>
<protein>
    <submittedName>
        <fullName evidence="1">Uncharacterized protein</fullName>
    </submittedName>
</protein>